<comment type="caution">
    <text evidence="1">The sequence shown here is derived from an EMBL/GenBank/DDBJ whole genome shotgun (WGS) entry which is preliminary data.</text>
</comment>
<protein>
    <submittedName>
        <fullName evidence="1">Uncharacterized protein</fullName>
    </submittedName>
</protein>
<dbReference type="Proteomes" id="UP000193121">
    <property type="component" value="Unassembled WGS sequence"/>
</dbReference>
<evidence type="ECO:0000313" key="2">
    <source>
        <dbReference type="Proteomes" id="UP000193121"/>
    </source>
</evidence>
<proteinExistence type="predicted"/>
<reference evidence="1 2" key="1">
    <citation type="journal article" date="2016" name="Eur. J. Clin. Microbiol. Infect. Dis.">
        <title>Whole genome sequencing as a tool for phylogenetic analysis of clinical strains of Mitis group streptococci.</title>
        <authorList>
            <person name="Rasmussen L.H."/>
            <person name="Dargis R."/>
            <person name="Hojholt K."/>
            <person name="Christensen J.J."/>
            <person name="Skovgaard O."/>
            <person name="Justesen U.S."/>
            <person name="Rosenvinge F.S."/>
            <person name="Moser C."/>
            <person name="Lukjancenko O."/>
            <person name="Rasmussen S."/>
            <person name="Nielsen X.C."/>
        </authorList>
    </citation>
    <scope>NUCLEOTIDE SEQUENCE [LARGE SCALE GENOMIC DNA]</scope>
    <source>
        <strain evidence="1 2">OD_336064_07</strain>
    </source>
</reference>
<sequence length="293" mass="34811">MGTKGISKKVFETIFSTASVDCSNVNSGLEMLMRYYKDDIPKSPRFLYDSDAVYFYNFDEEIKELDNDWQRRDLAERGDIMTSIWTPITYYLDLNKDGKILAKNNAGIDIVLQNDETRNNEKLTIFNYLAEHYASRGNLLLLPNMTNKAGKRNLNPDKFMMSEDKLDQFLYYCLKGKLMEYFNNKKNLVEWVFSESLECMFLQGFFQHSLEEIENRKVAIDRNNIEIKENNIQRLIDKFEISDYKYRDFSLEDWKTYFDRLNKVIAYRNSVDIKPHLPLKWDKRDCSTTTEEV</sequence>
<organism evidence="1 2">
    <name type="scientific">Streptococcus oralis subsp. oralis</name>
    <dbReference type="NCBI Taxonomy" id="1891914"/>
    <lineage>
        <taxon>Bacteria</taxon>
        <taxon>Bacillati</taxon>
        <taxon>Bacillota</taxon>
        <taxon>Bacilli</taxon>
        <taxon>Lactobacillales</taxon>
        <taxon>Streptococcaceae</taxon>
        <taxon>Streptococcus</taxon>
    </lineage>
</organism>
<dbReference type="EMBL" id="NCUO01000012">
    <property type="protein sequence ID" value="ORO58765.1"/>
    <property type="molecule type" value="Genomic_DNA"/>
</dbReference>
<dbReference type="RefSeq" id="WP_084944559.1">
    <property type="nucleotide sequence ID" value="NZ_NCUO01000012.1"/>
</dbReference>
<gene>
    <name evidence="1" type="ORF">B7717_08750</name>
</gene>
<name>A0A1X1HCM5_STROR</name>
<accession>A0A1X1HCM5</accession>
<evidence type="ECO:0000313" key="1">
    <source>
        <dbReference type="EMBL" id="ORO58765.1"/>
    </source>
</evidence>
<dbReference type="AlphaFoldDB" id="A0A1X1HCM5"/>